<dbReference type="InterPro" id="IPR010286">
    <property type="entry name" value="METTL16/RlmF"/>
</dbReference>
<evidence type="ECO:0000256" key="2">
    <source>
        <dbReference type="ARBA" id="ARBA00022603"/>
    </source>
</evidence>
<dbReference type="Pfam" id="PF05971">
    <property type="entry name" value="Methyltransf_10"/>
    <property type="match status" value="1"/>
</dbReference>
<dbReference type="STRING" id="1215338.A0A059J7B5"/>
<dbReference type="GO" id="GO:0005634">
    <property type="term" value="C:nucleus"/>
    <property type="evidence" value="ECO:0007669"/>
    <property type="project" value="TreeGrafter"/>
</dbReference>
<dbReference type="OMA" id="EHKIDNY"/>
<dbReference type="SUPFAM" id="SSF53335">
    <property type="entry name" value="S-adenosyl-L-methionine-dependent methyltransferases"/>
    <property type="match status" value="1"/>
</dbReference>
<dbReference type="EC" id="2.1.1.-" evidence="5"/>
<evidence type="ECO:0000256" key="3">
    <source>
        <dbReference type="ARBA" id="ARBA00022679"/>
    </source>
</evidence>
<comment type="similarity">
    <text evidence="1 5">Belongs to the methyltransferase superfamily. METTL16/RlmF family.</text>
</comment>
<proteinExistence type="inferred from homology"/>
<evidence type="ECO:0000256" key="5">
    <source>
        <dbReference type="PIRNR" id="PIRNR037350"/>
    </source>
</evidence>
<dbReference type="HOGENOM" id="CLU_027534_0_1_1"/>
<comment type="caution">
    <text evidence="8">The sequence shown here is derived from an EMBL/GenBank/DDBJ whole genome shotgun (WGS) entry which is preliminary data.</text>
</comment>
<dbReference type="PIRSF" id="PIRSF037350">
    <property type="entry name" value="Mtase_ZK1128_prd"/>
    <property type="match status" value="1"/>
</dbReference>
<dbReference type="InterPro" id="IPR017182">
    <property type="entry name" value="METTL16/PsiM"/>
</dbReference>
<keyword evidence="4 6" id="KW-0949">S-adenosyl-L-methionine</keyword>
<evidence type="ECO:0000256" key="6">
    <source>
        <dbReference type="PIRSR" id="PIRSR037350-1"/>
    </source>
</evidence>
<feature type="compositionally biased region" description="Low complexity" evidence="7">
    <location>
        <begin position="367"/>
        <end position="379"/>
    </location>
</feature>
<keyword evidence="9" id="KW-1185">Reference proteome</keyword>
<protein>
    <recommendedName>
        <fullName evidence="5">U6 small nuclear RNA (adenine-(43)-N(6))-methyltransferase</fullName>
        <ecNumber evidence="5">2.1.1.-</ecNumber>
    </recommendedName>
</protein>
<evidence type="ECO:0000313" key="8">
    <source>
        <dbReference type="EMBL" id="KDB23761.1"/>
    </source>
</evidence>
<dbReference type="PANTHER" id="PTHR13393">
    <property type="entry name" value="SAM-DEPENDENT METHYLTRANSFERASE"/>
    <property type="match status" value="1"/>
</dbReference>
<feature type="binding site" evidence="6">
    <location>
        <position position="130"/>
    </location>
    <ligand>
        <name>S-adenosyl-L-methionine</name>
        <dbReference type="ChEBI" id="CHEBI:59789"/>
    </ligand>
</feature>
<evidence type="ECO:0000256" key="7">
    <source>
        <dbReference type="SAM" id="MobiDB-lite"/>
    </source>
</evidence>
<name>A0A059J7B5_TRIIM</name>
<dbReference type="PANTHER" id="PTHR13393:SF0">
    <property type="entry name" value="RNA N6-ADENOSINE-METHYLTRANSFERASE METTL16"/>
    <property type="match status" value="1"/>
</dbReference>
<keyword evidence="3 5" id="KW-0808">Transferase</keyword>
<dbReference type="Proteomes" id="UP000024533">
    <property type="component" value="Unassembled WGS sequence"/>
</dbReference>
<feature type="region of interest" description="Disordered" evidence="7">
    <location>
        <begin position="359"/>
        <end position="380"/>
    </location>
</feature>
<evidence type="ECO:0000256" key="1">
    <source>
        <dbReference type="ARBA" id="ARBA00005878"/>
    </source>
</evidence>
<dbReference type="AlphaFoldDB" id="A0A059J7B5"/>
<dbReference type="CDD" id="cd02440">
    <property type="entry name" value="AdoMet_MTases"/>
    <property type="match status" value="1"/>
</dbReference>
<organism evidence="8 9">
    <name type="scientific">Trichophyton interdigitale (strain MR816)</name>
    <dbReference type="NCBI Taxonomy" id="1215338"/>
    <lineage>
        <taxon>Eukaryota</taxon>
        <taxon>Fungi</taxon>
        <taxon>Dikarya</taxon>
        <taxon>Ascomycota</taxon>
        <taxon>Pezizomycotina</taxon>
        <taxon>Eurotiomycetes</taxon>
        <taxon>Eurotiomycetidae</taxon>
        <taxon>Onygenales</taxon>
        <taxon>Arthrodermataceae</taxon>
        <taxon>Trichophyton</taxon>
    </lineage>
</organism>
<reference evidence="8 9" key="1">
    <citation type="submission" date="2014-02" db="EMBL/GenBank/DDBJ databases">
        <title>The Genome Sequence of Trichophyton interdigitale MR816.</title>
        <authorList>
            <consortium name="The Broad Institute Genomics Platform"/>
            <person name="Cuomo C.A."/>
            <person name="White T.C."/>
            <person name="Graser Y."/>
            <person name="Martinez-Rossi N."/>
            <person name="Heitman J."/>
            <person name="Young S.K."/>
            <person name="Zeng Q."/>
            <person name="Gargeya S."/>
            <person name="Abouelleil A."/>
            <person name="Alvarado L."/>
            <person name="Chapman S.B."/>
            <person name="Gainer-Dewar J."/>
            <person name="Goldberg J."/>
            <person name="Griggs A."/>
            <person name="Gujja S."/>
            <person name="Hansen M."/>
            <person name="Howarth C."/>
            <person name="Imamovic A."/>
            <person name="Larimer J."/>
            <person name="Martinez D."/>
            <person name="Murphy C."/>
            <person name="Pearson M.D."/>
            <person name="Persinoti G."/>
            <person name="Poon T."/>
            <person name="Priest M."/>
            <person name="Roberts A.D."/>
            <person name="Saif S."/>
            <person name="Shea T.D."/>
            <person name="Sykes S.N."/>
            <person name="Wortman J."/>
            <person name="Nusbaum C."/>
            <person name="Birren B."/>
        </authorList>
    </citation>
    <scope>NUCLEOTIDE SEQUENCE [LARGE SCALE GENOMIC DNA]</scope>
    <source>
        <strain evidence="8 9">MR816</strain>
    </source>
</reference>
<keyword evidence="2 5" id="KW-0489">Methyltransferase</keyword>
<feature type="binding site" evidence="6">
    <location>
        <position position="72"/>
    </location>
    <ligand>
        <name>S-adenosyl-L-methionine</name>
        <dbReference type="ChEBI" id="CHEBI:59789"/>
    </ligand>
</feature>
<dbReference type="InterPro" id="IPR029063">
    <property type="entry name" value="SAM-dependent_MTases_sf"/>
</dbReference>
<feature type="binding site" evidence="6">
    <location>
        <position position="106"/>
    </location>
    <ligand>
        <name>S-adenosyl-L-methionine</name>
        <dbReference type="ChEBI" id="CHEBI:59789"/>
    </ligand>
</feature>
<dbReference type="Gene3D" id="3.40.50.150">
    <property type="entry name" value="Vaccinia Virus protein VP39"/>
    <property type="match status" value="1"/>
</dbReference>
<dbReference type="GO" id="GO:0070475">
    <property type="term" value="P:rRNA base methylation"/>
    <property type="evidence" value="ECO:0007669"/>
    <property type="project" value="TreeGrafter"/>
</dbReference>
<dbReference type="GO" id="GO:0008168">
    <property type="term" value="F:methyltransferase activity"/>
    <property type="evidence" value="ECO:0007669"/>
    <property type="project" value="UniProtKB-UniRule"/>
</dbReference>
<feature type="binding site" evidence="6">
    <location>
        <position position="180"/>
    </location>
    <ligand>
        <name>S-adenosyl-L-methionine</name>
        <dbReference type="ChEBI" id="CHEBI:59789"/>
    </ligand>
</feature>
<gene>
    <name evidence="8" type="ORF">H109_04323</name>
</gene>
<dbReference type="OrthoDB" id="4171223at2759"/>
<sequence>MDSAGNIYRHKVDFTALALQDPAFKETLSAKGRLDFSNPEAVRQLTVSLLRRDFGLEVELPDDRLCPPVPNRLNYILWLQDLIDCTGDDYHEGFNADRDVVGLDIGTGSSCIYPLLGAVHRKRWTFVATDIDKKNLQYARQNVQRNNLQSRIQVVDSVPDGPLIPLDRIQLKMLDFTMCNPPFYESPEEMKQLAEEKQNEPLSVCTGAETEMITPGGEVAFVKKMIQESLHLREAVRWYTSMLGKRSSLLSLIDELQSLDNKNWAVTEFIQGDKTKRWAIAWSWKDIRPTMGVSRSVSNIPKKYLPFPSEFHFRLPCKSVDSLIEVIDTEINSFRIPWKWDNQRSSGLGFTMENAWSRQARRKRQQQQEAAQDGSDQADIPFDTENALFGFIIQVRRPGLENADVTVRWVKGVDSVIFESFCGMLKRKVEGR</sequence>
<evidence type="ECO:0000256" key="4">
    <source>
        <dbReference type="ARBA" id="ARBA00022691"/>
    </source>
</evidence>
<accession>A0A059J7B5</accession>
<dbReference type="EMBL" id="AOKY01000293">
    <property type="protein sequence ID" value="KDB23761.1"/>
    <property type="molecule type" value="Genomic_DNA"/>
</dbReference>
<evidence type="ECO:0000313" key="9">
    <source>
        <dbReference type="Proteomes" id="UP000024533"/>
    </source>
</evidence>